<evidence type="ECO:0000313" key="3">
    <source>
        <dbReference type="Proteomes" id="UP000019812"/>
    </source>
</evidence>
<dbReference type="AlphaFoldDB" id="A0A084Y2V5"/>
<reference evidence="2 3" key="1">
    <citation type="submission" date="2014-07" db="EMBL/GenBank/DDBJ databases">
        <title>Expanding our view of genomic diversity in Candidatus Accumulibacter clades.</title>
        <authorList>
            <person name="Skennerton C.T."/>
            <person name="Barr J.J."/>
            <person name="Slater F.R."/>
            <person name="Bond P.L."/>
            <person name="Tyson G.W."/>
        </authorList>
    </citation>
    <scope>NUCLEOTIDE SEQUENCE [LARGE SCALE GENOMIC DNA]</scope>
    <source>
        <strain evidence="3">SK-01</strain>
    </source>
</reference>
<proteinExistence type="predicted"/>
<evidence type="ECO:0000313" key="2">
    <source>
        <dbReference type="EMBL" id="KFB69049.1"/>
    </source>
</evidence>
<dbReference type="STRING" id="1457154.CAPSK01_001240"/>
<protein>
    <submittedName>
        <fullName evidence="2">Uncharacterized protein</fullName>
    </submittedName>
</protein>
<gene>
    <name evidence="2" type="ORF">CAPSK01_001240</name>
</gene>
<comment type="caution">
    <text evidence="2">The sequence shown here is derived from an EMBL/GenBank/DDBJ whole genome shotgun (WGS) entry which is preliminary data.</text>
</comment>
<name>A0A084Y2V5_9PROT</name>
<dbReference type="EMBL" id="JDSS02000018">
    <property type="protein sequence ID" value="KFB69049.1"/>
    <property type="molecule type" value="Genomic_DNA"/>
</dbReference>
<evidence type="ECO:0000256" key="1">
    <source>
        <dbReference type="SAM" id="MobiDB-lite"/>
    </source>
</evidence>
<organism evidence="2 3">
    <name type="scientific">Candidatus Accumulibacter vicinus</name>
    <dbReference type="NCBI Taxonomy" id="2954382"/>
    <lineage>
        <taxon>Bacteria</taxon>
        <taxon>Pseudomonadati</taxon>
        <taxon>Pseudomonadota</taxon>
        <taxon>Betaproteobacteria</taxon>
        <taxon>Candidatus Accumulibacter</taxon>
    </lineage>
</organism>
<accession>A0A084Y2V5</accession>
<feature type="region of interest" description="Disordered" evidence="1">
    <location>
        <begin position="22"/>
        <end position="67"/>
    </location>
</feature>
<sequence>MSMQSARLLVIASRGLMMDRGLRRQSSKASVNTERIPSEPAPGRSARQAAARPVGTGADPTRLCIDPDGKTRRYFGV</sequence>
<dbReference type="Proteomes" id="UP000019812">
    <property type="component" value="Unassembled WGS sequence"/>
</dbReference>